<dbReference type="Proteomes" id="UP000183832">
    <property type="component" value="Unassembled WGS sequence"/>
</dbReference>
<evidence type="ECO:0000256" key="1">
    <source>
        <dbReference type="SAM" id="MobiDB-lite"/>
    </source>
</evidence>
<accession>A0A1J1HTK8</accession>
<name>A0A1J1HTK8_9DIPT</name>
<proteinExistence type="predicted"/>
<gene>
    <name evidence="2" type="ORF">CLUMA_CG004409</name>
</gene>
<dbReference type="EMBL" id="CVRI01000020">
    <property type="protein sequence ID" value="CRK90716.1"/>
    <property type="molecule type" value="Genomic_DNA"/>
</dbReference>
<dbReference type="AlphaFoldDB" id="A0A1J1HTK8"/>
<evidence type="ECO:0000313" key="3">
    <source>
        <dbReference type="Proteomes" id="UP000183832"/>
    </source>
</evidence>
<keyword evidence="3" id="KW-1185">Reference proteome</keyword>
<feature type="region of interest" description="Disordered" evidence="1">
    <location>
        <begin position="54"/>
        <end position="74"/>
    </location>
</feature>
<organism evidence="2 3">
    <name type="scientific">Clunio marinus</name>
    <dbReference type="NCBI Taxonomy" id="568069"/>
    <lineage>
        <taxon>Eukaryota</taxon>
        <taxon>Metazoa</taxon>
        <taxon>Ecdysozoa</taxon>
        <taxon>Arthropoda</taxon>
        <taxon>Hexapoda</taxon>
        <taxon>Insecta</taxon>
        <taxon>Pterygota</taxon>
        <taxon>Neoptera</taxon>
        <taxon>Endopterygota</taxon>
        <taxon>Diptera</taxon>
        <taxon>Nematocera</taxon>
        <taxon>Chironomoidea</taxon>
        <taxon>Chironomidae</taxon>
        <taxon>Clunio</taxon>
    </lineage>
</organism>
<sequence>MFLINKSTNFVQSLKLILCDFDPISTQTTIEKYFQKEIFIHPLHVVDETLIQSPRRKRKEKSQKKLTMLKHLKN</sequence>
<protein>
    <submittedName>
        <fullName evidence="2">CLUMA_CG004409, isoform A</fullName>
    </submittedName>
</protein>
<reference evidence="2 3" key="1">
    <citation type="submission" date="2015-04" db="EMBL/GenBank/DDBJ databases">
        <authorList>
            <person name="Syromyatnikov M.Y."/>
            <person name="Popov V.N."/>
        </authorList>
    </citation>
    <scope>NUCLEOTIDE SEQUENCE [LARGE SCALE GENOMIC DNA]</scope>
</reference>
<evidence type="ECO:0000313" key="2">
    <source>
        <dbReference type="EMBL" id="CRK90716.1"/>
    </source>
</evidence>